<proteinExistence type="predicted"/>
<dbReference type="PROSITE" id="PS50181">
    <property type="entry name" value="FBOX"/>
    <property type="match status" value="1"/>
</dbReference>
<dbReference type="InterPro" id="IPR001810">
    <property type="entry name" value="F-box_dom"/>
</dbReference>
<name>A0A5N6Y7U5_9EURO</name>
<dbReference type="AlphaFoldDB" id="A0A5N6Y7U5"/>
<dbReference type="SUPFAM" id="SSF52047">
    <property type="entry name" value="RNI-like"/>
    <property type="match status" value="1"/>
</dbReference>
<accession>A0A5N6Y7U5</accession>
<feature type="region of interest" description="Disordered" evidence="1">
    <location>
        <begin position="88"/>
        <end position="111"/>
    </location>
</feature>
<dbReference type="EMBL" id="ML737141">
    <property type="protein sequence ID" value="KAE8341288.1"/>
    <property type="molecule type" value="Genomic_DNA"/>
</dbReference>
<feature type="domain" description="F-box" evidence="2">
    <location>
        <begin position="1"/>
        <end position="44"/>
    </location>
</feature>
<feature type="compositionally biased region" description="Acidic residues" evidence="1">
    <location>
        <begin position="89"/>
        <end position="106"/>
    </location>
</feature>
<evidence type="ECO:0000259" key="2">
    <source>
        <dbReference type="PROSITE" id="PS50181"/>
    </source>
</evidence>
<reference evidence="3" key="1">
    <citation type="submission" date="2019-04" db="EMBL/GenBank/DDBJ databases">
        <title>Friends and foes A comparative genomics study of 23 Aspergillus species from section Flavi.</title>
        <authorList>
            <consortium name="DOE Joint Genome Institute"/>
            <person name="Kjaerbolling I."/>
            <person name="Vesth T."/>
            <person name="Frisvad J.C."/>
            <person name="Nybo J.L."/>
            <person name="Theobald S."/>
            <person name="Kildgaard S."/>
            <person name="Isbrandt T."/>
            <person name="Kuo A."/>
            <person name="Sato A."/>
            <person name="Lyhne E.K."/>
            <person name="Kogle M.E."/>
            <person name="Wiebenga A."/>
            <person name="Kun R.S."/>
            <person name="Lubbers R.J."/>
            <person name="Makela M.R."/>
            <person name="Barry K."/>
            <person name="Chovatia M."/>
            <person name="Clum A."/>
            <person name="Daum C."/>
            <person name="Haridas S."/>
            <person name="He G."/>
            <person name="LaButti K."/>
            <person name="Lipzen A."/>
            <person name="Mondo S."/>
            <person name="Riley R."/>
            <person name="Salamov A."/>
            <person name="Simmons B.A."/>
            <person name="Magnuson J.K."/>
            <person name="Henrissat B."/>
            <person name="Mortensen U.H."/>
            <person name="Larsen T.O."/>
            <person name="Devries R.P."/>
            <person name="Grigoriev I.V."/>
            <person name="Machida M."/>
            <person name="Baker S.E."/>
            <person name="Andersen M.R."/>
        </authorList>
    </citation>
    <scope>NUCLEOTIDE SEQUENCE</scope>
    <source>
        <strain evidence="3">CBS 117612</strain>
    </source>
</reference>
<organism evidence="3">
    <name type="scientific">Aspergillus arachidicola</name>
    <dbReference type="NCBI Taxonomy" id="656916"/>
    <lineage>
        <taxon>Eukaryota</taxon>
        <taxon>Fungi</taxon>
        <taxon>Dikarya</taxon>
        <taxon>Ascomycota</taxon>
        <taxon>Pezizomycotina</taxon>
        <taxon>Eurotiomycetes</taxon>
        <taxon>Eurotiomycetidae</taxon>
        <taxon>Eurotiales</taxon>
        <taxon>Aspergillaceae</taxon>
        <taxon>Aspergillus</taxon>
        <taxon>Aspergillus subgen. Circumdati</taxon>
    </lineage>
</organism>
<gene>
    <name evidence="3" type="ORF">BDV24DRAFT_163422</name>
</gene>
<evidence type="ECO:0000313" key="3">
    <source>
        <dbReference type="EMBL" id="KAE8341288.1"/>
    </source>
</evidence>
<evidence type="ECO:0000256" key="1">
    <source>
        <dbReference type="SAM" id="MobiDB-lite"/>
    </source>
</evidence>
<dbReference type="Proteomes" id="UP000325558">
    <property type="component" value="Unassembled WGS sequence"/>
</dbReference>
<sequence>MFLLLPREIFDLILHCLSIPALLSLRGCCRGLLPVITRRVFSEIAFDLSRPRLGSQTRLIQAIANPYCTIYPHVTALDIAALHHSYDGSDNEDEVEDDEDQDDDDDDSRKHNDFHREVVKRTLSEYLSASISKLCNLETIYNIERDSSHLLTSLAKALSSLPLKTVILSIKSHEVDITTAPLPPLHAFKDLHKLSVTCSSDIPPLYCVREIAAAIGASPELSDFTMRTFEDGNRRESIKMCASVQDLFQMGKHQLTRLELYCVPFPVLGMKEILSSRLKELTVSTTPGSRHIDFSWETLWCTLRDTKIALSALAVSGSENALNAMFNYLLTYSGLQKLEIFDVQMDHQEDEDKFAETLCSEVVPCHQQTLITLGITSKYPGNWCYGPLAAGILSQCPKLQALTLSVGSVCSSWAGTILSRARDSQEIQFNRISEPDGSVENCCALTPSDLRTPLAKLTLNVTRAPTFRPSDIYHLDTGTRHKGSPEAHYAWQRRKQTRKNIYAVLLGIRGVRGVVMNWPSDVVVDYSIFRLYDDNESSIYYEEVAPRG</sequence>
<protein>
    <recommendedName>
        <fullName evidence="2">F-box domain-containing protein</fullName>
    </recommendedName>
</protein>
<dbReference type="OrthoDB" id="4500400at2759"/>